<evidence type="ECO:0000256" key="3">
    <source>
        <dbReference type="ARBA" id="ARBA00022777"/>
    </source>
</evidence>
<dbReference type="InterPro" id="IPR011991">
    <property type="entry name" value="ArsR-like_HTH"/>
</dbReference>
<organism evidence="6 7">
    <name type="scientific">Vibrio ulleungensis</name>
    <dbReference type="NCBI Taxonomy" id="2807619"/>
    <lineage>
        <taxon>Bacteria</taxon>
        <taxon>Pseudomonadati</taxon>
        <taxon>Pseudomonadota</taxon>
        <taxon>Gammaproteobacteria</taxon>
        <taxon>Vibrionales</taxon>
        <taxon>Vibrionaceae</taxon>
        <taxon>Vibrio</taxon>
    </lineage>
</organism>
<dbReference type="InterPro" id="IPR011611">
    <property type="entry name" value="PfkB_dom"/>
</dbReference>
<evidence type="ECO:0000313" key="7">
    <source>
        <dbReference type="Proteomes" id="UP000809621"/>
    </source>
</evidence>
<evidence type="ECO:0000256" key="4">
    <source>
        <dbReference type="RuleBase" id="RU003704"/>
    </source>
</evidence>
<feature type="domain" description="HTH asnC-type" evidence="5">
    <location>
        <begin position="1"/>
        <end position="62"/>
    </location>
</feature>
<dbReference type="Pfam" id="PF13412">
    <property type="entry name" value="HTH_24"/>
    <property type="match status" value="1"/>
</dbReference>
<accession>A0ABS2HGJ0</accession>
<dbReference type="PROSITE" id="PS00583">
    <property type="entry name" value="PFKB_KINASES_1"/>
    <property type="match status" value="1"/>
</dbReference>
<keyword evidence="3 4" id="KW-0418">Kinase</keyword>
<dbReference type="Gene3D" id="3.40.1190.20">
    <property type="match status" value="1"/>
</dbReference>
<dbReference type="CDD" id="cd01941">
    <property type="entry name" value="YeiC_kinase_like"/>
    <property type="match status" value="1"/>
</dbReference>
<dbReference type="Gene3D" id="1.10.10.10">
    <property type="entry name" value="Winged helix-like DNA-binding domain superfamily/Winged helix DNA-binding domain"/>
    <property type="match status" value="1"/>
</dbReference>
<proteinExistence type="inferred from homology"/>
<sequence length="364" mass="38983">MTNREQQILEILRHNPLIPQQELADLLGLSRSAVAGHIMQLTRKGYIQGKGYIIAPDRYAVVIGGANIDLCGHSSNPIVLQDSNPGHLDASAGGVGRNIAENLSRLGSTVEFIGAFGGDSWGQDLKDSCHQCGIGTDHSLYKNDAKTSSYLSILDDQGELLVALNDMQLIESLNANELSKRAGVIDRASVLVLDANLPEDALNYLFTRHGAKPIFVDPVSSIKASKLIPYIDKIDCLKPNSLEAKILAGVDIDADIEPSQLAKSLHDKGVPQVAISLGSQGVLASSPYEQHVVPAIPTQVNNVTGAGDAMMAGLIHSYLNNRNWVESVEFAIGASHLAITVSETINKQLTEQAVLDLLEESPQC</sequence>
<dbReference type="InterPro" id="IPR002139">
    <property type="entry name" value="Ribo/fructo_kinase"/>
</dbReference>
<keyword evidence="7" id="KW-1185">Reference proteome</keyword>
<dbReference type="InterPro" id="IPR036390">
    <property type="entry name" value="WH_DNA-bd_sf"/>
</dbReference>
<dbReference type="PROSITE" id="PS50956">
    <property type="entry name" value="HTH_ASNC_2"/>
    <property type="match status" value="1"/>
</dbReference>
<dbReference type="InterPro" id="IPR036388">
    <property type="entry name" value="WH-like_DNA-bd_sf"/>
</dbReference>
<dbReference type="PANTHER" id="PTHR10584:SF166">
    <property type="entry name" value="RIBOKINASE"/>
    <property type="match status" value="1"/>
</dbReference>
<dbReference type="Pfam" id="PF00294">
    <property type="entry name" value="PfkB"/>
    <property type="match status" value="1"/>
</dbReference>
<dbReference type="Proteomes" id="UP000809621">
    <property type="component" value="Unassembled WGS sequence"/>
</dbReference>
<evidence type="ECO:0000259" key="5">
    <source>
        <dbReference type="PROSITE" id="PS50956"/>
    </source>
</evidence>
<evidence type="ECO:0000256" key="2">
    <source>
        <dbReference type="ARBA" id="ARBA00022679"/>
    </source>
</evidence>
<dbReference type="RefSeq" id="WP_205156560.1">
    <property type="nucleotide sequence ID" value="NZ_JAFEUM010000001.1"/>
</dbReference>
<name>A0ABS2HGJ0_9VIBR</name>
<comment type="caution">
    <text evidence="6">The sequence shown here is derived from an EMBL/GenBank/DDBJ whole genome shotgun (WGS) entry which is preliminary data.</text>
</comment>
<reference evidence="6 7" key="1">
    <citation type="submission" date="2021-02" db="EMBL/GenBank/DDBJ databases">
        <authorList>
            <person name="Park J.-S."/>
        </authorList>
    </citation>
    <scope>NUCLEOTIDE SEQUENCE [LARGE SCALE GENOMIC DNA]</scope>
    <source>
        <strain evidence="6 7">188UL20-2</strain>
    </source>
</reference>
<dbReference type="SUPFAM" id="SSF53613">
    <property type="entry name" value="Ribokinase-like"/>
    <property type="match status" value="1"/>
</dbReference>
<dbReference type="CDD" id="cd00090">
    <property type="entry name" value="HTH_ARSR"/>
    <property type="match status" value="1"/>
</dbReference>
<dbReference type="PROSITE" id="PS00584">
    <property type="entry name" value="PFKB_KINASES_2"/>
    <property type="match status" value="1"/>
</dbReference>
<gene>
    <name evidence="6" type="ORF">JQC93_00695</name>
</gene>
<dbReference type="PANTHER" id="PTHR10584">
    <property type="entry name" value="SUGAR KINASE"/>
    <property type="match status" value="1"/>
</dbReference>
<keyword evidence="2 4" id="KW-0808">Transferase</keyword>
<evidence type="ECO:0000313" key="6">
    <source>
        <dbReference type="EMBL" id="MBM7034906.1"/>
    </source>
</evidence>
<dbReference type="EMBL" id="JAFEUM010000001">
    <property type="protein sequence ID" value="MBM7034906.1"/>
    <property type="molecule type" value="Genomic_DNA"/>
</dbReference>
<dbReference type="SUPFAM" id="SSF46785">
    <property type="entry name" value="Winged helix' DNA-binding domain"/>
    <property type="match status" value="1"/>
</dbReference>
<dbReference type="InterPro" id="IPR029056">
    <property type="entry name" value="Ribokinase-like"/>
</dbReference>
<dbReference type="InterPro" id="IPR000485">
    <property type="entry name" value="AsnC-type_HTH_dom"/>
</dbReference>
<dbReference type="InterPro" id="IPR002173">
    <property type="entry name" value="Carboh/pur_kinase_PfkB_CS"/>
</dbReference>
<evidence type="ECO:0000256" key="1">
    <source>
        <dbReference type="ARBA" id="ARBA00010688"/>
    </source>
</evidence>
<dbReference type="PRINTS" id="PR00990">
    <property type="entry name" value="RIBOKINASE"/>
</dbReference>
<protein>
    <submittedName>
        <fullName evidence="6">Winged helix-turn-helix transcriptional regulator</fullName>
    </submittedName>
</protein>
<comment type="similarity">
    <text evidence="1 4">Belongs to the carbohydrate kinase PfkB family.</text>
</comment>